<comment type="subcellular location">
    <subcellularLocation>
        <location evidence="1">Membrane</location>
        <topology evidence="1">Multi-pass membrane protein</topology>
    </subcellularLocation>
</comment>
<protein>
    <submittedName>
        <fullName evidence="7">Cobalt ABC transporter permease</fullName>
    </submittedName>
</protein>
<dbReference type="EMBL" id="AOMD01000021">
    <property type="protein sequence ID" value="EMA44771.1"/>
    <property type="molecule type" value="Genomic_DNA"/>
</dbReference>
<evidence type="ECO:0000313" key="7">
    <source>
        <dbReference type="EMBL" id="EMA44771.1"/>
    </source>
</evidence>
<feature type="transmembrane region" description="Helical" evidence="6">
    <location>
        <begin position="263"/>
        <end position="281"/>
    </location>
</feature>
<keyword evidence="5 6" id="KW-0472">Membrane</keyword>
<feature type="transmembrane region" description="Helical" evidence="6">
    <location>
        <begin position="89"/>
        <end position="109"/>
    </location>
</feature>
<comment type="caution">
    <text evidence="7">The sequence shown here is derived from an EMBL/GenBank/DDBJ whole genome shotgun (WGS) entry which is preliminary data.</text>
</comment>
<sequence length="286" mass="31220">MESATETASETRSELMTTLSNHVPDPRLITAYAERRDGPLHRVNPWTKLGVVGTLVLAVTVVDALAVLAGLYAATLAVYGIAGLPYRRLILWYSLPMLFIVSVAGPLAFLEPGTPVLGALATPVGEVSITWQGAALFVELTCRSLTVVTFALTASMTTKYNDIAYLLGRVFPAPIDQVALLTYRFTFVMLETLEDLVKSSLARGANLSEFWLNRQLYARILGMTMLTAIERSERLVTSMEARGYDGDITVYGDVHRPPAHETAVVVLMFGMVVGYALVITYEVTPI</sequence>
<accession>M0MGD8</accession>
<dbReference type="GO" id="GO:0005886">
    <property type="term" value="C:plasma membrane"/>
    <property type="evidence" value="ECO:0007669"/>
    <property type="project" value="UniProtKB-ARBA"/>
</dbReference>
<evidence type="ECO:0000256" key="1">
    <source>
        <dbReference type="ARBA" id="ARBA00004141"/>
    </source>
</evidence>
<evidence type="ECO:0000256" key="2">
    <source>
        <dbReference type="ARBA" id="ARBA00022475"/>
    </source>
</evidence>
<reference evidence="7 8" key="1">
    <citation type="journal article" date="2014" name="PLoS Genet.">
        <title>Phylogenetically driven sequencing of extremely halophilic archaea reveals strategies for static and dynamic osmo-response.</title>
        <authorList>
            <person name="Becker E.A."/>
            <person name="Seitzer P.M."/>
            <person name="Tritt A."/>
            <person name="Larsen D."/>
            <person name="Krusor M."/>
            <person name="Yao A.I."/>
            <person name="Wu D."/>
            <person name="Madern D."/>
            <person name="Eisen J.A."/>
            <person name="Darling A.E."/>
            <person name="Facciotti M.T."/>
        </authorList>
    </citation>
    <scope>NUCLEOTIDE SEQUENCE [LARGE SCALE GENOMIC DNA]</scope>
    <source>
        <strain evidence="7 8">DSM 5350</strain>
    </source>
</reference>
<dbReference type="InterPro" id="IPR003339">
    <property type="entry name" value="ABC/ECF_trnsptr_transmembrane"/>
</dbReference>
<dbReference type="AlphaFoldDB" id="M0MGD8"/>
<evidence type="ECO:0000256" key="3">
    <source>
        <dbReference type="ARBA" id="ARBA00022692"/>
    </source>
</evidence>
<evidence type="ECO:0000256" key="4">
    <source>
        <dbReference type="ARBA" id="ARBA00022989"/>
    </source>
</evidence>
<dbReference type="InterPro" id="IPR051611">
    <property type="entry name" value="ECF_transporter_component"/>
</dbReference>
<dbReference type="STRING" id="1227455.C449_08939"/>
<dbReference type="Proteomes" id="UP000011669">
    <property type="component" value="Unassembled WGS sequence"/>
</dbReference>
<dbReference type="PANTHER" id="PTHR34857">
    <property type="entry name" value="SLL0384 PROTEIN"/>
    <property type="match status" value="1"/>
</dbReference>
<gene>
    <name evidence="7" type="ORF">C449_08939</name>
</gene>
<keyword evidence="2" id="KW-1003">Cell membrane</keyword>
<keyword evidence="3 6" id="KW-0812">Transmembrane</keyword>
<dbReference type="Pfam" id="PF02361">
    <property type="entry name" value="CbiQ"/>
    <property type="match status" value="1"/>
</dbReference>
<feature type="transmembrane region" description="Helical" evidence="6">
    <location>
        <begin position="129"/>
        <end position="152"/>
    </location>
</feature>
<evidence type="ECO:0000256" key="6">
    <source>
        <dbReference type="SAM" id="Phobius"/>
    </source>
</evidence>
<keyword evidence="8" id="KW-1185">Reference proteome</keyword>
<dbReference type="InParanoid" id="M0MGD8"/>
<evidence type="ECO:0000256" key="5">
    <source>
        <dbReference type="ARBA" id="ARBA00023136"/>
    </source>
</evidence>
<dbReference type="PATRIC" id="fig|1227455.4.peg.1831"/>
<proteinExistence type="predicted"/>
<keyword evidence="4 6" id="KW-1133">Transmembrane helix</keyword>
<dbReference type="CDD" id="cd16914">
    <property type="entry name" value="EcfT"/>
    <property type="match status" value="1"/>
</dbReference>
<feature type="transmembrane region" description="Helical" evidence="6">
    <location>
        <begin position="49"/>
        <end position="82"/>
    </location>
</feature>
<name>M0MGD8_9EURY</name>
<organism evidence="7 8">
    <name type="scientific">Halococcus saccharolyticus DSM 5350</name>
    <dbReference type="NCBI Taxonomy" id="1227455"/>
    <lineage>
        <taxon>Archaea</taxon>
        <taxon>Methanobacteriati</taxon>
        <taxon>Methanobacteriota</taxon>
        <taxon>Stenosarchaea group</taxon>
        <taxon>Halobacteria</taxon>
        <taxon>Halobacteriales</taxon>
        <taxon>Halococcaceae</taxon>
        <taxon>Halococcus</taxon>
    </lineage>
</organism>
<dbReference type="PANTHER" id="PTHR34857:SF2">
    <property type="entry name" value="SLL0384 PROTEIN"/>
    <property type="match status" value="1"/>
</dbReference>
<evidence type="ECO:0000313" key="8">
    <source>
        <dbReference type="Proteomes" id="UP000011669"/>
    </source>
</evidence>